<evidence type="ECO:0000313" key="1">
    <source>
        <dbReference type="EMBL" id="RYQ36502.1"/>
    </source>
</evidence>
<dbReference type="RefSeq" id="WP_165364379.1">
    <property type="nucleotide sequence ID" value="NZ_RYUW01000012.1"/>
</dbReference>
<sequence length="47" mass="5163">MNDEQQGLDPYTVINNLAEQIKSQAIQIAVLQAQIQTMQQSGGDSDE</sequence>
<organism evidence="1 2">
    <name type="scientific">Bifidobacterium pseudolongum subsp. globosum</name>
    <dbReference type="NCBI Taxonomy" id="1690"/>
    <lineage>
        <taxon>Bacteria</taxon>
        <taxon>Bacillati</taxon>
        <taxon>Actinomycetota</taxon>
        <taxon>Actinomycetes</taxon>
        <taxon>Bifidobacteriales</taxon>
        <taxon>Bifidobacteriaceae</taxon>
        <taxon>Bifidobacterium</taxon>
    </lineage>
</organism>
<comment type="caution">
    <text evidence="1">The sequence shown here is derived from an EMBL/GenBank/DDBJ whole genome shotgun (WGS) entry which is preliminary data.</text>
</comment>
<proteinExistence type="predicted"/>
<protein>
    <submittedName>
        <fullName evidence="1">Uncharacterized protein</fullName>
    </submittedName>
</protein>
<name>A0A4Q5AR46_9BIFI</name>
<accession>A0A4Q5AR46</accession>
<dbReference type="Proteomes" id="UP000292382">
    <property type="component" value="Unassembled WGS sequence"/>
</dbReference>
<dbReference type="EMBL" id="RYUW01000012">
    <property type="protein sequence ID" value="RYQ36502.1"/>
    <property type="molecule type" value="Genomic_DNA"/>
</dbReference>
<evidence type="ECO:0000313" key="2">
    <source>
        <dbReference type="Proteomes" id="UP000292382"/>
    </source>
</evidence>
<reference evidence="1 2" key="1">
    <citation type="submission" date="2018-12" db="EMBL/GenBank/DDBJ databases">
        <title>Unveiling genomic diversity among members of the Bifidobacterium pseudolongum species, a widely distributed gut commensal of the animal kingdom.</title>
        <authorList>
            <person name="Lugli G.A."/>
            <person name="Duranti S."/>
            <person name="Albert K."/>
            <person name="Mancabelli L."/>
            <person name="Napoli S."/>
            <person name="Viappiani A."/>
            <person name="Anzalone R."/>
            <person name="Longhi G."/>
            <person name="Milani C."/>
            <person name="Turroni F."/>
            <person name="Alessandri G."/>
            <person name="Sela D.A."/>
            <person name="Van Sinderen D."/>
            <person name="Ventura M."/>
        </authorList>
    </citation>
    <scope>NUCLEOTIDE SEQUENCE [LARGE SCALE GENOMIC DNA]</scope>
    <source>
        <strain evidence="1 2">2003B</strain>
    </source>
</reference>
<gene>
    <name evidence="1" type="ORF">PG2003B_0999</name>
</gene>
<dbReference type="AlphaFoldDB" id="A0A4Q5AR46"/>